<dbReference type="NCBIfam" id="TIGR01852">
    <property type="entry name" value="lipid_A_lpxA"/>
    <property type="match status" value="1"/>
</dbReference>
<dbReference type="GO" id="GO:0009245">
    <property type="term" value="P:lipid A biosynthetic process"/>
    <property type="evidence" value="ECO:0007669"/>
    <property type="project" value="UniProtKB-UniRule"/>
</dbReference>
<dbReference type="SUPFAM" id="SSF51161">
    <property type="entry name" value="Trimeric LpxA-like enzymes"/>
    <property type="match status" value="1"/>
</dbReference>
<dbReference type="CDD" id="cd03351">
    <property type="entry name" value="LbH_UDP-GlcNAc_AT"/>
    <property type="match status" value="1"/>
</dbReference>
<comment type="similarity">
    <text evidence="8">Belongs to the transferase hexapeptide repeat family. LpxA subfamily.</text>
</comment>
<dbReference type="InterPro" id="IPR018357">
    <property type="entry name" value="Hexapep_transf_CS"/>
</dbReference>
<evidence type="ECO:0000256" key="4">
    <source>
        <dbReference type="ARBA" id="ARBA00022679"/>
    </source>
</evidence>
<dbReference type="PANTHER" id="PTHR43480">
    <property type="entry name" value="ACYL-[ACYL-CARRIER-PROTEIN]--UDP-N-ACETYLGLUCOSAMINE O-ACYLTRANSFERASE"/>
    <property type="match status" value="1"/>
</dbReference>
<organism evidence="10 11">
    <name type="scientific">Microbaculum marinum</name>
    <dbReference type="NCBI Taxonomy" id="1764581"/>
    <lineage>
        <taxon>Bacteria</taxon>
        <taxon>Pseudomonadati</taxon>
        <taxon>Pseudomonadota</taxon>
        <taxon>Alphaproteobacteria</taxon>
        <taxon>Hyphomicrobiales</taxon>
        <taxon>Tepidamorphaceae</taxon>
        <taxon>Microbaculum</taxon>
    </lineage>
</organism>
<keyword evidence="4 8" id="KW-0808">Transferase</keyword>
<evidence type="ECO:0000256" key="1">
    <source>
        <dbReference type="ARBA" id="ARBA00022490"/>
    </source>
</evidence>
<keyword evidence="6 8" id="KW-0443">Lipid metabolism</keyword>
<dbReference type="InterPro" id="IPR029098">
    <property type="entry name" value="Acetyltransf_C"/>
</dbReference>
<reference evidence="10 11" key="1">
    <citation type="submission" date="2024-02" db="EMBL/GenBank/DDBJ databases">
        <title>Genome analysis and characterization of Microbaculum marinisediminis sp. nov., isolated from marine sediment.</title>
        <authorList>
            <person name="Du Z.-J."/>
            <person name="Ye Y.-Q."/>
            <person name="Zhang Z.-R."/>
            <person name="Yuan S.-M."/>
            <person name="Zhang X.-Y."/>
        </authorList>
    </citation>
    <scope>NUCLEOTIDE SEQUENCE [LARGE SCALE GENOMIC DNA]</scope>
    <source>
        <strain evidence="10 11">SDUM1044001</strain>
    </source>
</reference>
<proteinExistence type="inferred from homology"/>
<dbReference type="PIRSF" id="PIRSF000456">
    <property type="entry name" value="UDP-GlcNAc_acltr"/>
    <property type="match status" value="1"/>
</dbReference>
<keyword evidence="5 8" id="KW-0677">Repeat</keyword>
<dbReference type="GO" id="GO:0005737">
    <property type="term" value="C:cytoplasm"/>
    <property type="evidence" value="ECO:0007669"/>
    <property type="project" value="UniProtKB-SubCell"/>
</dbReference>
<sequence length="266" mass="28487">MPDIHPTAVVSDRAAIGEGVKIGPFCIVEDDVELGESVELMAHVVVTGHTSIGARTKVYPFASLGQPPQHLKYAGEPSTLVIGADCVIREQVTMSPGTSFGGMETRVGDKCYFMVGSHVAHDCHVGNNVLFINNATIAGHCRVDDNAILGGLAAVHQWVRIGHHAFIGGLSGVENDVIPFGSVLGNRAYLGGLNIVGLKRAGFDRENIHTLRQAYRLLFSNEGTLMERVEDVAAMFPDDALVNDVIDFIRADSDRALCTPRNGRGS</sequence>
<dbReference type="HAMAP" id="MF_00387">
    <property type="entry name" value="LpxA"/>
    <property type="match status" value="1"/>
</dbReference>
<comment type="pathway">
    <text evidence="8">Glycolipid biosynthesis; lipid IV(A) biosynthesis; lipid IV(A) from (3R)-3-hydroxytetradecanoyl-[acyl-carrier-protein] and UDP-N-acetyl-alpha-D-glucosamine: step 1/6.</text>
</comment>
<evidence type="ECO:0000313" key="11">
    <source>
        <dbReference type="Proteomes" id="UP001378188"/>
    </source>
</evidence>
<evidence type="ECO:0000256" key="2">
    <source>
        <dbReference type="ARBA" id="ARBA00022516"/>
    </source>
</evidence>
<dbReference type="PROSITE" id="PS00101">
    <property type="entry name" value="HEXAPEP_TRANSFERASES"/>
    <property type="match status" value="2"/>
</dbReference>
<dbReference type="RefSeq" id="WP_340332328.1">
    <property type="nucleotide sequence ID" value="NZ_JAZHOF010000013.1"/>
</dbReference>
<dbReference type="Pfam" id="PF13720">
    <property type="entry name" value="Acetyltransf_11"/>
    <property type="match status" value="1"/>
</dbReference>
<keyword evidence="11" id="KW-1185">Reference proteome</keyword>
<dbReference type="Pfam" id="PF00132">
    <property type="entry name" value="Hexapep"/>
    <property type="match status" value="1"/>
</dbReference>
<comment type="catalytic activity">
    <reaction evidence="8">
        <text>a (3R)-hydroxyacyl-[ACP] + UDP-N-acetyl-alpha-D-glucosamine = a UDP-3-O-[(3R)-3-hydroxyacyl]-N-acetyl-alpha-D-glucosamine + holo-[ACP]</text>
        <dbReference type="Rhea" id="RHEA:67812"/>
        <dbReference type="Rhea" id="RHEA-COMP:9685"/>
        <dbReference type="Rhea" id="RHEA-COMP:9945"/>
        <dbReference type="ChEBI" id="CHEBI:57705"/>
        <dbReference type="ChEBI" id="CHEBI:64479"/>
        <dbReference type="ChEBI" id="CHEBI:78827"/>
        <dbReference type="ChEBI" id="CHEBI:173225"/>
        <dbReference type="EC" id="2.3.1.129"/>
    </reaction>
</comment>
<keyword evidence="7 8" id="KW-0012">Acyltransferase</keyword>
<protein>
    <recommendedName>
        <fullName evidence="8">Acyl-[acyl-carrier-protein]--UDP-N-acetylglucosamine O-acyltransferase</fullName>
        <shortName evidence="8">UDP-N-acetylglucosamine acyltransferase</shortName>
        <ecNumber evidence="8">2.3.1.129</ecNumber>
    </recommendedName>
</protein>
<evidence type="ECO:0000259" key="9">
    <source>
        <dbReference type="Pfam" id="PF13720"/>
    </source>
</evidence>
<evidence type="ECO:0000256" key="7">
    <source>
        <dbReference type="ARBA" id="ARBA00023315"/>
    </source>
</evidence>
<keyword evidence="2 8" id="KW-0444">Lipid biosynthesis</keyword>
<dbReference type="NCBIfam" id="NF003657">
    <property type="entry name" value="PRK05289.1"/>
    <property type="match status" value="1"/>
</dbReference>
<comment type="subcellular location">
    <subcellularLocation>
        <location evidence="8">Cytoplasm</location>
    </subcellularLocation>
</comment>
<keyword evidence="3 8" id="KW-0441">Lipid A biosynthesis</keyword>
<evidence type="ECO:0000256" key="5">
    <source>
        <dbReference type="ARBA" id="ARBA00022737"/>
    </source>
</evidence>
<dbReference type="Gene3D" id="1.20.1180.10">
    <property type="entry name" value="Udp N-acetylglucosamine O-acyltransferase, C-terminal domain"/>
    <property type="match status" value="1"/>
</dbReference>
<dbReference type="Proteomes" id="UP001378188">
    <property type="component" value="Unassembled WGS sequence"/>
</dbReference>
<gene>
    <name evidence="8 10" type="primary">lpxA</name>
    <name evidence="10" type="ORF">V3328_24315</name>
</gene>
<comment type="subunit">
    <text evidence="8">Homotrimer.</text>
</comment>
<dbReference type="InterPro" id="IPR011004">
    <property type="entry name" value="Trimer_LpxA-like_sf"/>
</dbReference>
<accession>A0AAW9S4X8</accession>
<evidence type="ECO:0000256" key="3">
    <source>
        <dbReference type="ARBA" id="ARBA00022556"/>
    </source>
</evidence>
<evidence type="ECO:0000256" key="6">
    <source>
        <dbReference type="ARBA" id="ARBA00023098"/>
    </source>
</evidence>
<feature type="domain" description="UDP N-acetylglucosamine O-acyltransferase C-terminal" evidence="9">
    <location>
        <begin position="176"/>
        <end position="258"/>
    </location>
</feature>
<dbReference type="AlphaFoldDB" id="A0AAW9S4X8"/>
<dbReference type="GO" id="GO:0016020">
    <property type="term" value="C:membrane"/>
    <property type="evidence" value="ECO:0007669"/>
    <property type="project" value="GOC"/>
</dbReference>
<name>A0AAW9S4X8_9HYPH</name>
<comment type="caution">
    <text evidence="10">The sequence shown here is derived from an EMBL/GenBank/DDBJ whole genome shotgun (WGS) entry which is preliminary data.</text>
</comment>
<dbReference type="EC" id="2.3.1.129" evidence="8"/>
<dbReference type="PANTHER" id="PTHR43480:SF1">
    <property type="entry name" value="ACYL-[ACYL-CARRIER-PROTEIN]--UDP-N-ACETYLGLUCOSAMINE O-ACYLTRANSFERASE, MITOCHONDRIAL-RELATED"/>
    <property type="match status" value="1"/>
</dbReference>
<dbReference type="EMBL" id="JAZHOF010000013">
    <property type="protein sequence ID" value="MEJ8574626.1"/>
    <property type="molecule type" value="Genomic_DNA"/>
</dbReference>
<comment type="function">
    <text evidence="8">Involved in the biosynthesis of lipid A, a phosphorylated glycolipid that anchors the lipopolysaccharide to the outer membrane of the cell.</text>
</comment>
<evidence type="ECO:0000256" key="8">
    <source>
        <dbReference type="HAMAP-Rule" id="MF_00387"/>
    </source>
</evidence>
<dbReference type="GO" id="GO:0008780">
    <property type="term" value="F:acyl-[acyl-carrier-protein]-UDP-N-acetylglucosamine O-acyltransferase activity"/>
    <property type="evidence" value="ECO:0007669"/>
    <property type="project" value="UniProtKB-UniRule"/>
</dbReference>
<dbReference type="InterPro" id="IPR001451">
    <property type="entry name" value="Hexapep"/>
</dbReference>
<evidence type="ECO:0000313" key="10">
    <source>
        <dbReference type="EMBL" id="MEJ8574626.1"/>
    </source>
</evidence>
<keyword evidence="1 8" id="KW-0963">Cytoplasm</keyword>
<dbReference type="InterPro" id="IPR037157">
    <property type="entry name" value="Acetyltransf_C_sf"/>
</dbReference>
<dbReference type="Gene3D" id="2.160.10.10">
    <property type="entry name" value="Hexapeptide repeat proteins"/>
    <property type="match status" value="1"/>
</dbReference>
<dbReference type="InterPro" id="IPR010137">
    <property type="entry name" value="Lipid_A_LpxA"/>
</dbReference>